<protein>
    <recommendedName>
        <fullName evidence="10">Putative proline/betaine transporter</fullName>
    </recommendedName>
</protein>
<feature type="transmembrane region" description="Helical" evidence="12">
    <location>
        <begin position="101"/>
        <end position="121"/>
    </location>
</feature>
<evidence type="ECO:0000256" key="1">
    <source>
        <dbReference type="ARBA" id="ARBA00004651"/>
    </source>
</evidence>
<dbReference type="GO" id="GO:0005886">
    <property type="term" value="C:plasma membrane"/>
    <property type="evidence" value="ECO:0007669"/>
    <property type="project" value="UniProtKB-SubCell"/>
</dbReference>
<feature type="transmembrane region" description="Helical" evidence="12">
    <location>
        <begin position="370"/>
        <end position="395"/>
    </location>
</feature>
<feature type="transmembrane region" description="Helical" evidence="12">
    <location>
        <begin position="21"/>
        <end position="38"/>
    </location>
</feature>
<evidence type="ECO:0000256" key="2">
    <source>
        <dbReference type="ARBA" id="ARBA00008240"/>
    </source>
</evidence>
<evidence type="ECO:0000256" key="12">
    <source>
        <dbReference type="SAM" id="Phobius"/>
    </source>
</evidence>
<keyword evidence="5 12" id="KW-0812">Transmembrane</keyword>
<keyword evidence="3" id="KW-0813">Transport</keyword>
<dbReference type="PROSITE" id="PS00217">
    <property type="entry name" value="SUGAR_TRANSPORT_2"/>
    <property type="match status" value="1"/>
</dbReference>
<dbReference type="PROSITE" id="PS50850">
    <property type="entry name" value="MFS"/>
    <property type="match status" value="1"/>
</dbReference>
<feature type="transmembrane region" description="Helical" evidence="12">
    <location>
        <begin position="307"/>
        <end position="324"/>
    </location>
</feature>
<comment type="similarity">
    <text evidence="2">Belongs to the major facilitator superfamily. Metabolite:H+ Symporter (MHS) family (TC 2.A.1.6) family.</text>
</comment>
<proteinExistence type="inferred from homology"/>
<feature type="transmembrane region" description="Helical" evidence="12">
    <location>
        <begin position="44"/>
        <end position="65"/>
    </location>
</feature>
<feature type="transmembrane region" description="Helical" evidence="12">
    <location>
        <begin position="401"/>
        <end position="419"/>
    </location>
</feature>
<dbReference type="PANTHER" id="PTHR43528:SF1">
    <property type="entry name" value="ALPHA-KETOGLUTARATE PERMEASE"/>
    <property type="match status" value="1"/>
</dbReference>
<keyword evidence="8 12" id="KW-0472">Membrane</keyword>
<dbReference type="KEGG" id="toy:FO059_00165"/>
<dbReference type="FunFam" id="1.20.1250.20:FF:000001">
    <property type="entry name" value="Dicarboxylate MFS transporter"/>
    <property type="match status" value="1"/>
</dbReference>
<dbReference type="SUPFAM" id="SSF103473">
    <property type="entry name" value="MFS general substrate transporter"/>
    <property type="match status" value="1"/>
</dbReference>
<evidence type="ECO:0000256" key="8">
    <source>
        <dbReference type="ARBA" id="ARBA00023136"/>
    </source>
</evidence>
<evidence type="ECO:0000256" key="9">
    <source>
        <dbReference type="ARBA" id="ARBA00037295"/>
    </source>
</evidence>
<keyword evidence="6" id="KW-0769">Symport</keyword>
<dbReference type="Pfam" id="PF07690">
    <property type="entry name" value="MFS_1"/>
    <property type="match status" value="1"/>
</dbReference>
<feature type="transmembrane region" description="Helical" evidence="12">
    <location>
        <begin position="183"/>
        <end position="202"/>
    </location>
</feature>
<reference evidence="14 15" key="2">
    <citation type="submission" date="2019-07" db="EMBL/GenBank/DDBJ databases">
        <authorList>
            <person name="Huang Y."/>
        </authorList>
    </citation>
    <scope>NUCLEOTIDE SEQUENCE [LARGE SCALE GENOMIC DNA]</scope>
    <source>
        <strain evidence="14 15">HY188</strain>
    </source>
</reference>
<feature type="region of interest" description="Disordered" evidence="11">
    <location>
        <begin position="449"/>
        <end position="468"/>
    </location>
</feature>
<sequence length="468" mass="49522">MRRSITGTAVGNFMEWYDFGVYAYLATVIATVFFPGNGSGAANIVGTFGILAASFVVRPLGGAVLGPLGDRIGRKRVLTITITIMAVATTTTGLLPGYSDHGFWGGVGVWAVILLLVTRLLQGFSTGGEYVGAMTYVDEHAPDRKRGMLGGFLPTGTLTGYVVGAVLVTGLTAGLSDDAMQSWGWRIPFLIGAPMGLIALYMRLRLEETPAYQNLKTEDRVTEQGAAHQLRRTIIDQWPQMLVCMGLVLTFNVTNYMLSGYLPTYLSDIVDVPQTDALIIVTVVLLILALVVVFVARLSDRFGRKPIMWTGCGLLVVVSVPAVALMGADAGVFVVFLGVLLVGLMLLCLNSTEPSVLPALFPTSVRYGALAIAYNISVSAFGGTTPLIASGLISLTGDTLIPAYILIAAGVIGAVSVYFTPESANRRLPGATPTVATKKEARYVAKVGTIEDPDSAGTGVTETRPPEE</sequence>
<evidence type="ECO:0000256" key="4">
    <source>
        <dbReference type="ARBA" id="ARBA00022475"/>
    </source>
</evidence>
<dbReference type="PROSITE" id="PS00216">
    <property type="entry name" value="SUGAR_TRANSPORT_1"/>
    <property type="match status" value="1"/>
</dbReference>
<dbReference type="OrthoDB" id="8953821at2"/>
<evidence type="ECO:0000313" key="14">
    <source>
        <dbReference type="EMBL" id="QDQ98886.1"/>
    </source>
</evidence>
<dbReference type="InterPro" id="IPR005829">
    <property type="entry name" value="Sugar_transporter_CS"/>
</dbReference>
<evidence type="ECO:0000313" key="15">
    <source>
        <dbReference type="Proteomes" id="UP000317344"/>
    </source>
</evidence>
<feature type="domain" description="Major facilitator superfamily (MFS) profile" evidence="13">
    <location>
        <begin position="4"/>
        <end position="425"/>
    </location>
</feature>
<dbReference type="InterPro" id="IPR020846">
    <property type="entry name" value="MFS_dom"/>
</dbReference>
<dbReference type="InterPro" id="IPR051084">
    <property type="entry name" value="H+-coupled_symporters"/>
</dbReference>
<dbReference type="EMBL" id="CP041765">
    <property type="protein sequence ID" value="QDQ98886.1"/>
    <property type="molecule type" value="Genomic_DNA"/>
</dbReference>
<feature type="transmembrane region" description="Helical" evidence="12">
    <location>
        <begin position="330"/>
        <end position="349"/>
    </location>
</feature>
<keyword evidence="15" id="KW-1185">Reference proteome</keyword>
<dbReference type="InterPro" id="IPR036259">
    <property type="entry name" value="MFS_trans_sf"/>
</dbReference>
<accession>A0A516X745</accession>
<dbReference type="Proteomes" id="UP000317344">
    <property type="component" value="Chromosome"/>
</dbReference>
<dbReference type="RefSeq" id="WP_143910290.1">
    <property type="nucleotide sequence ID" value="NZ_CP041765.1"/>
</dbReference>
<keyword evidence="4" id="KW-1003">Cell membrane</keyword>
<feature type="transmembrane region" description="Helical" evidence="12">
    <location>
        <begin position="152"/>
        <end position="171"/>
    </location>
</feature>
<reference evidence="14 15" key="1">
    <citation type="submission" date="2019-07" db="EMBL/GenBank/DDBJ databases">
        <title>Tomitella cavernea sp. nov., an actinomycete isolated from soil.</title>
        <authorList>
            <person name="Cheng J."/>
        </authorList>
    </citation>
    <scope>NUCLEOTIDE SEQUENCE [LARGE SCALE GENOMIC DNA]</scope>
    <source>
        <strain evidence="14 15">HY188</strain>
    </source>
</reference>
<evidence type="ECO:0000256" key="6">
    <source>
        <dbReference type="ARBA" id="ARBA00022847"/>
    </source>
</evidence>
<feature type="transmembrane region" description="Helical" evidence="12">
    <location>
        <begin position="238"/>
        <end position="257"/>
    </location>
</feature>
<dbReference type="AlphaFoldDB" id="A0A516X745"/>
<feature type="transmembrane region" description="Helical" evidence="12">
    <location>
        <begin position="77"/>
        <end position="95"/>
    </location>
</feature>
<evidence type="ECO:0000256" key="10">
    <source>
        <dbReference type="ARBA" id="ARBA00039918"/>
    </source>
</evidence>
<evidence type="ECO:0000256" key="5">
    <source>
        <dbReference type="ARBA" id="ARBA00022692"/>
    </source>
</evidence>
<dbReference type="PANTHER" id="PTHR43528">
    <property type="entry name" value="ALPHA-KETOGLUTARATE PERMEASE"/>
    <property type="match status" value="1"/>
</dbReference>
<comment type="function">
    <text evidence="9">May be a proton symporter involved in the uptake of osmolytes such as proline and glycine betaine.</text>
</comment>
<keyword evidence="7 12" id="KW-1133">Transmembrane helix</keyword>
<dbReference type="InterPro" id="IPR011701">
    <property type="entry name" value="MFS"/>
</dbReference>
<gene>
    <name evidence="14" type="ORF">FO059_00165</name>
</gene>
<evidence type="ECO:0000256" key="11">
    <source>
        <dbReference type="SAM" id="MobiDB-lite"/>
    </source>
</evidence>
<dbReference type="GO" id="GO:0015293">
    <property type="term" value="F:symporter activity"/>
    <property type="evidence" value="ECO:0007669"/>
    <property type="project" value="UniProtKB-KW"/>
</dbReference>
<dbReference type="Gene3D" id="1.20.1250.20">
    <property type="entry name" value="MFS general substrate transporter like domains"/>
    <property type="match status" value="2"/>
</dbReference>
<evidence type="ECO:0000256" key="3">
    <source>
        <dbReference type="ARBA" id="ARBA00022448"/>
    </source>
</evidence>
<feature type="transmembrane region" description="Helical" evidence="12">
    <location>
        <begin position="277"/>
        <end position="295"/>
    </location>
</feature>
<comment type="subcellular location">
    <subcellularLocation>
        <location evidence="1">Cell membrane</location>
        <topology evidence="1">Multi-pass membrane protein</topology>
    </subcellularLocation>
</comment>
<organism evidence="14 15">
    <name type="scientific">Tomitella fengzijianii</name>
    <dbReference type="NCBI Taxonomy" id="2597660"/>
    <lineage>
        <taxon>Bacteria</taxon>
        <taxon>Bacillati</taxon>
        <taxon>Actinomycetota</taxon>
        <taxon>Actinomycetes</taxon>
        <taxon>Mycobacteriales</taxon>
        <taxon>Tomitella</taxon>
    </lineage>
</organism>
<name>A0A516X745_9ACTN</name>
<evidence type="ECO:0000256" key="7">
    <source>
        <dbReference type="ARBA" id="ARBA00022989"/>
    </source>
</evidence>
<evidence type="ECO:0000259" key="13">
    <source>
        <dbReference type="PROSITE" id="PS50850"/>
    </source>
</evidence>